<organism evidence="8 9">
    <name type="scientific">Nocardioides lentus</name>
    <dbReference type="NCBI Taxonomy" id="338077"/>
    <lineage>
        <taxon>Bacteria</taxon>
        <taxon>Bacillati</taxon>
        <taxon>Actinomycetota</taxon>
        <taxon>Actinomycetes</taxon>
        <taxon>Propionibacteriales</taxon>
        <taxon>Nocardioidaceae</taxon>
        <taxon>Nocardioides</taxon>
    </lineage>
</organism>
<dbReference type="RefSeq" id="WP_344005942.1">
    <property type="nucleotide sequence ID" value="NZ_BAAAMY010000004.1"/>
</dbReference>
<dbReference type="PANTHER" id="PTHR10629:SF52">
    <property type="entry name" value="DNA (CYTOSINE-5)-METHYLTRANSFERASE 1"/>
    <property type="match status" value="1"/>
</dbReference>
<dbReference type="PRINTS" id="PR00105">
    <property type="entry name" value="C5METTRFRASE"/>
</dbReference>
<dbReference type="InterPro" id="IPR018117">
    <property type="entry name" value="C5_DNA_meth_AS"/>
</dbReference>
<dbReference type="Pfam" id="PF00145">
    <property type="entry name" value="DNA_methylase"/>
    <property type="match status" value="1"/>
</dbReference>
<sequence>MPDESEKQLHIAPTVVDMFCGAGGLARGFERAGFRVTAGTDHDPDAMATFAANFPNAHAITGDLRKPKVRAQLVDVARGADVVVGGPPCQAFSQVRNHSRLIDDPRNSLYREFVRVVDRLRPRIFVMENVQGMAQMGVKEQVMQDLSLRGRYRVSAKVLDAADFGVPQTRKRLIFIGVHRDLGVEPPLVGGSGASVALALMADSVAKRGYRLGLRNDAVAEELLDRLRDPSDLGITSVEQAIGDLQFLEAGNKIDSVAVSTLVSPGSAYQRVVRNIDTLENLSVPRMNPDTTMRLHGIPPGGNYRDLPEELLARYLTGQKWGPSTGSDNLARKHYSAYRRLHPDLWAWTLNTKADAVYHFSRPRALSVREFCRLQSFDDAFVVRTDSRRGEIPGRLPNGSTHSKYRQIGNAVPVLLAQQIAARLLEVLGAPKGVAV</sequence>
<evidence type="ECO:0000256" key="7">
    <source>
        <dbReference type="RuleBase" id="RU000417"/>
    </source>
</evidence>
<dbReference type="SUPFAM" id="SSF53335">
    <property type="entry name" value="S-adenosyl-L-methionine-dependent methyltransferases"/>
    <property type="match status" value="1"/>
</dbReference>
<dbReference type="PANTHER" id="PTHR10629">
    <property type="entry name" value="CYTOSINE-SPECIFIC METHYLTRANSFERASE"/>
    <property type="match status" value="1"/>
</dbReference>
<comment type="catalytic activity">
    <reaction evidence="7">
        <text>a 2'-deoxycytidine in DNA + S-adenosyl-L-methionine = a 5-methyl-2'-deoxycytidine in DNA + S-adenosyl-L-homocysteine + H(+)</text>
        <dbReference type="Rhea" id="RHEA:13681"/>
        <dbReference type="Rhea" id="RHEA-COMP:11369"/>
        <dbReference type="Rhea" id="RHEA-COMP:11370"/>
        <dbReference type="ChEBI" id="CHEBI:15378"/>
        <dbReference type="ChEBI" id="CHEBI:57856"/>
        <dbReference type="ChEBI" id="CHEBI:59789"/>
        <dbReference type="ChEBI" id="CHEBI:85452"/>
        <dbReference type="ChEBI" id="CHEBI:85454"/>
        <dbReference type="EC" id="2.1.1.37"/>
    </reaction>
</comment>
<keyword evidence="9" id="KW-1185">Reference proteome</keyword>
<keyword evidence="4" id="KW-0680">Restriction system</keyword>
<evidence type="ECO:0000313" key="9">
    <source>
        <dbReference type="Proteomes" id="UP001501612"/>
    </source>
</evidence>
<dbReference type="EMBL" id="BAAAMY010000004">
    <property type="protein sequence ID" value="GAA1915475.1"/>
    <property type="molecule type" value="Genomic_DNA"/>
</dbReference>
<dbReference type="InterPro" id="IPR029063">
    <property type="entry name" value="SAM-dependent_MTases_sf"/>
</dbReference>
<dbReference type="PROSITE" id="PS00095">
    <property type="entry name" value="C5_MTASE_2"/>
    <property type="match status" value="1"/>
</dbReference>
<evidence type="ECO:0000256" key="2">
    <source>
        <dbReference type="ARBA" id="ARBA00022679"/>
    </source>
</evidence>
<evidence type="ECO:0000256" key="3">
    <source>
        <dbReference type="ARBA" id="ARBA00022691"/>
    </source>
</evidence>
<dbReference type="InterPro" id="IPR001525">
    <property type="entry name" value="C5_MeTfrase"/>
</dbReference>
<keyword evidence="1 5" id="KW-0489">Methyltransferase</keyword>
<dbReference type="Gene3D" id="3.90.120.10">
    <property type="entry name" value="DNA Methylase, subunit A, domain 2"/>
    <property type="match status" value="1"/>
</dbReference>
<dbReference type="PROSITE" id="PS00094">
    <property type="entry name" value="C5_MTASE_1"/>
    <property type="match status" value="1"/>
</dbReference>
<proteinExistence type="inferred from homology"/>
<dbReference type="GO" id="GO:0008168">
    <property type="term" value="F:methyltransferase activity"/>
    <property type="evidence" value="ECO:0007669"/>
    <property type="project" value="UniProtKB-KW"/>
</dbReference>
<evidence type="ECO:0000256" key="6">
    <source>
        <dbReference type="RuleBase" id="RU000416"/>
    </source>
</evidence>
<reference evidence="9" key="1">
    <citation type="journal article" date="2019" name="Int. J. Syst. Evol. Microbiol.">
        <title>The Global Catalogue of Microorganisms (GCM) 10K type strain sequencing project: providing services to taxonomists for standard genome sequencing and annotation.</title>
        <authorList>
            <consortium name="The Broad Institute Genomics Platform"/>
            <consortium name="The Broad Institute Genome Sequencing Center for Infectious Disease"/>
            <person name="Wu L."/>
            <person name="Ma J."/>
        </authorList>
    </citation>
    <scope>NUCLEOTIDE SEQUENCE [LARGE SCALE GENOMIC DNA]</scope>
    <source>
        <strain evidence="9">JCM 14046</strain>
    </source>
</reference>
<keyword evidence="2 5" id="KW-0808">Transferase</keyword>
<dbReference type="Proteomes" id="UP001501612">
    <property type="component" value="Unassembled WGS sequence"/>
</dbReference>
<evidence type="ECO:0000313" key="8">
    <source>
        <dbReference type="EMBL" id="GAA1915475.1"/>
    </source>
</evidence>
<name>A0ABP5AME9_9ACTN</name>
<feature type="active site" evidence="5">
    <location>
        <position position="89"/>
    </location>
</feature>
<dbReference type="PROSITE" id="PS51679">
    <property type="entry name" value="SAM_MT_C5"/>
    <property type="match status" value="1"/>
</dbReference>
<dbReference type="InterPro" id="IPR031303">
    <property type="entry name" value="C5_meth_CS"/>
</dbReference>
<protein>
    <recommendedName>
        <fullName evidence="7">Cytosine-specific methyltransferase</fullName>
        <ecNumber evidence="7">2.1.1.37</ecNumber>
    </recommendedName>
</protein>
<accession>A0ABP5AME9</accession>
<comment type="caution">
    <text evidence="8">The sequence shown here is derived from an EMBL/GenBank/DDBJ whole genome shotgun (WGS) entry which is preliminary data.</text>
</comment>
<evidence type="ECO:0000256" key="4">
    <source>
        <dbReference type="ARBA" id="ARBA00022747"/>
    </source>
</evidence>
<gene>
    <name evidence="8" type="ORF">GCM10009737_16100</name>
</gene>
<dbReference type="GO" id="GO:0032259">
    <property type="term" value="P:methylation"/>
    <property type="evidence" value="ECO:0007669"/>
    <property type="project" value="UniProtKB-KW"/>
</dbReference>
<keyword evidence="3 5" id="KW-0949">S-adenosyl-L-methionine</keyword>
<evidence type="ECO:0000256" key="5">
    <source>
        <dbReference type="PROSITE-ProRule" id="PRU01016"/>
    </source>
</evidence>
<dbReference type="EC" id="2.1.1.37" evidence="7"/>
<dbReference type="Gene3D" id="3.40.50.150">
    <property type="entry name" value="Vaccinia Virus protein VP39"/>
    <property type="match status" value="1"/>
</dbReference>
<comment type="similarity">
    <text evidence="5 6">Belongs to the class I-like SAM-binding methyltransferase superfamily. C5-methyltransferase family.</text>
</comment>
<dbReference type="InterPro" id="IPR050390">
    <property type="entry name" value="C5-Methyltransferase"/>
</dbReference>
<evidence type="ECO:0000256" key="1">
    <source>
        <dbReference type="ARBA" id="ARBA00022603"/>
    </source>
</evidence>
<dbReference type="NCBIfam" id="TIGR00675">
    <property type="entry name" value="dcm"/>
    <property type="match status" value="1"/>
</dbReference>